<dbReference type="InterPro" id="IPR010430">
    <property type="entry name" value="DUF1028"/>
</dbReference>
<reference evidence="1 2" key="1">
    <citation type="submission" date="2020-07" db="EMBL/GenBank/DDBJ databases">
        <title>Sequencing the genomes of 1000 actinobacteria strains.</title>
        <authorList>
            <person name="Klenk H.-P."/>
        </authorList>
    </citation>
    <scope>NUCLEOTIDE SEQUENCE [LARGE SCALE GENOMIC DNA]</scope>
    <source>
        <strain evidence="1 2">DSM 15131</strain>
    </source>
</reference>
<protein>
    <submittedName>
        <fullName evidence="1">Putative Ntn-hydrolase superfamily protein</fullName>
    </submittedName>
</protein>
<dbReference type="EMBL" id="JACBZM010000001">
    <property type="protein sequence ID" value="NYI46906.1"/>
    <property type="molecule type" value="Genomic_DNA"/>
</dbReference>
<dbReference type="InterPro" id="IPR029055">
    <property type="entry name" value="Ntn_hydrolases_N"/>
</dbReference>
<dbReference type="SUPFAM" id="SSF56235">
    <property type="entry name" value="N-terminal nucleophile aminohydrolases (Ntn hydrolases)"/>
    <property type="match status" value="1"/>
</dbReference>
<dbReference type="AlphaFoldDB" id="A0A7Z0CMK6"/>
<dbReference type="PANTHER" id="PTHR39328">
    <property type="entry name" value="BLL2871 PROTEIN"/>
    <property type="match status" value="1"/>
</dbReference>
<dbReference type="Pfam" id="PF06267">
    <property type="entry name" value="DUF1028"/>
    <property type="match status" value="1"/>
</dbReference>
<dbReference type="GO" id="GO:0016787">
    <property type="term" value="F:hydrolase activity"/>
    <property type="evidence" value="ECO:0007669"/>
    <property type="project" value="UniProtKB-KW"/>
</dbReference>
<keyword evidence="1" id="KW-0378">Hydrolase</keyword>
<dbReference type="PANTHER" id="PTHR39328:SF1">
    <property type="entry name" value="BLL2871 PROTEIN"/>
    <property type="match status" value="1"/>
</dbReference>
<proteinExistence type="predicted"/>
<dbReference type="RefSeq" id="WP_179650815.1">
    <property type="nucleotide sequence ID" value="NZ_JACBZM010000001.1"/>
</dbReference>
<name>A0A7Z0CMK6_9ACTN</name>
<accession>A0A7Z0CMK6</accession>
<gene>
    <name evidence="1" type="ORF">BJ993_003986</name>
</gene>
<dbReference type="Gene3D" id="3.60.20.10">
    <property type="entry name" value="Glutamine Phosphoribosylpyrophosphate, subunit 1, domain 1"/>
    <property type="match status" value="1"/>
</dbReference>
<sequence length="272" mass="28720">MTFSIVARSTDGESWGVAVASKFLAVGSAVPAAVAGVGALATQADANVAYKGLALSHLDEGATAPVALQRLIEEDPGYPHRQVGIVDLDGNAASHTGTECIPWAGGRTGEGYAIQGNCLAGEEVVDEMERAWLESDATAPLQDRLMAALSAGDDAGGDRRGRQSAAILVVRDEAGYGGLDDVAVDLRVDDHEAPIGELQRLLDLHELYLTASTEDEKVVVDAALRTELDQFAAAAGHRDFLTWVGTENYEMRVAPDLAWIDRRILAVVRGDA</sequence>
<organism evidence="1 2">
    <name type="scientific">Nocardioides aromaticivorans</name>
    <dbReference type="NCBI Taxonomy" id="200618"/>
    <lineage>
        <taxon>Bacteria</taxon>
        <taxon>Bacillati</taxon>
        <taxon>Actinomycetota</taxon>
        <taxon>Actinomycetes</taxon>
        <taxon>Propionibacteriales</taxon>
        <taxon>Nocardioidaceae</taxon>
        <taxon>Nocardioides</taxon>
    </lineage>
</organism>
<evidence type="ECO:0000313" key="1">
    <source>
        <dbReference type="EMBL" id="NYI46906.1"/>
    </source>
</evidence>
<dbReference type="Proteomes" id="UP000562045">
    <property type="component" value="Unassembled WGS sequence"/>
</dbReference>
<comment type="caution">
    <text evidence="1">The sequence shown here is derived from an EMBL/GenBank/DDBJ whole genome shotgun (WGS) entry which is preliminary data.</text>
</comment>
<evidence type="ECO:0000313" key="2">
    <source>
        <dbReference type="Proteomes" id="UP000562045"/>
    </source>
</evidence>